<proteinExistence type="predicted"/>
<reference evidence="1 2" key="1">
    <citation type="journal article" date="2018" name="Sci. Rep.">
        <title>Comparative analysis of the Pocillopora damicornis genome highlights role of immune system in coral evolution.</title>
        <authorList>
            <person name="Cunning R."/>
            <person name="Bay R.A."/>
            <person name="Gillette P."/>
            <person name="Baker A.C."/>
            <person name="Traylor-Knowles N."/>
        </authorList>
    </citation>
    <scope>NUCLEOTIDE SEQUENCE [LARGE SCALE GENOMIC DNA]</scope>
    <source>
        <strain evidence="1">RSMAS</strain>
        <tissue evidence="1">Whole animal</tissue>
    </source>
</reference>
<name>A0A3M6THA6_POCDA</name>
<sequence length="244" mass="27815">MVLYENHCHFMLQMIVNIYGPSTKCASHKYEWQKQGAITYNMNQENKVQEEEEDFHSNKSLNLADHIFWLHADSKLTINKLGPGTSVCSSRYEAQGKFGEHERYVRVAQGVTESNSSFLSALQTSQVLHISMNTQLTYERIVLTKASGSKMRKSDINCKRTLVTLNPMLQDYALQYVDIIKGNVTQSLDKQTEIMMSLGPSSDYVAVHLLGNIVVALKSDHCFRLMTEYNNLSTIAEYEHYLQG</sequence>
<organism evidence="1 2">
    <name type="scientific">Pocillopora damicornis</name>
    <name type="common">Cauliflower coral</name>
    <name type="synonym">Millepora damicornis</name>
    <dbReference type="NCBI Taxonomy" id="46731"/>
    <lineage>
        <taxon>Eukaryota</taxon>
        <taxon>Metazoa</taxon>
        <taxon>Cnidaria</taxon>
        <taxon>Anthozoa</taxon>
        <taxon>Hexacorallia</taxon>
        <taxon>Scleractinia</taxon>
        <taxon>Astrocoeniina</taxon>
        <taxon>Pocilloporidae</taxon>
        <taxon>Pocillopora</taxon>
    </lineage>
</organism>
<evidence type="ECO:0000313" key="1">
    <source>
        <dbReference type="EMBL" id="RMX40775.1"/>
    </source>
</evidence>
<comment type="caution">
    <text evidence="1">The sequence shown here is derived from an EMBL/GenBank/DDBJ whole genome shotgun (WGS) entry which is preliminary data.</text>
</comment>
<gene>
    <name evidence="1" type="ORF">pdam_00021849</name>
</gene>
<keyword evidence="2" id="KW-1185">Reference proteome</keyword>
<dbReference type="EMBL" id="RCHS01003575">
    <property type="protein sequence ID" value="RMX40775.1"/>
    <property type="molecule type" value="Genomic_DNA"/>
</dbReference>
<dbReference type="Proteomes" id="UP000275408">
    <property type="component" value="Unassembled WGS sequence"/>
</dbReference>
<evidence type="ECO:0000313" key="2">
    <source>
        <dbReference type="Proteomes" id="UP000275408"/>
    </source>
</evidence>
<accession>A0A3M6THA6</accession>
<dbReference type="AlphaFoldDB" id="A0A3M6THA6"/>
<protein>
    <submittedName>
        <fullName evidence="1">Uncharacterized protein</fullName>
    </submittedName>
</protein>